<sequence length="215" mass="23459">MDDLQTAQYTTKAHEDTSQSDMASSHSWLMPTCSRSTQMDAHSILSPVETSNLAGRLPSDEISTAGVKGDVDADASTNPRDEHVLLSYSVVTRGLMLSSEKQEHDCKCPVLQCNLNEEEARLPAVGFNTASYVDITMRRIDYARADEPGICAALSVMFMSFGYAASCAAVFSLLFFSGPFVRPYLVPVVGQPELAYLVQCDLDRLACNPRSGRNC</sequence>
<dbReference type="AlphaFoldDB" id="A0AAD3TJV2"/>
<proteinExistence type="predicted"/>
<keyword evidence="4" id="KW-1185">Reference proteome</keyword>
<gene>
    <name evidence="3" type="ORF">Nepgr_032312</name>
</gene>
<dbReference type="EMBL" id="BSYO01000038">
    <property type="protein sequence ID" value="GMH30469.1"/>
    <property type="molecule type" value="Genomic_DNA"/>
</dbReference>
<comment type="caution">
    <text evidence="3">The sequence shown here is derived from an EMBL/GenBank/DDBJ whole genome shotgun (WGS) entry which is preliminary data.</text>
</comment>
<feature type="compositionally biased region" description="Polar residues" evidence="1">
    <location>
        <begin position="1"/>
        <end position="11"/>
    </location>
</feature>
<protein>
    <submittedName>
        <fullName evidence="3">Uncharacterized protein</fullName>
    </submittedName>
</protein>
<feature type="transmembrane region" description="Helical" evidence="2">
    <location>
        <begin position="152"/>
        <end position="176"/>
    </location>
</feature>
<keyword evidence="2" id="KW-0812">Transmembrane</keyword>
<evidence type="ECO:0000256" key="2">
    <source>
        <dbReference type="SAM" id="Phobius"/>
    </source>
</evidence>
<evidence type="ECO:0000313" key="4">
    <source>
        <dbReference type="Proteomes" id="UP001279734"/>
    </source>
</evidence>
<evidence type="ECO:0000313" key="3">
    <source>
        <dbReference type="EMBL" id="GMH30469.1"/>
    </source>
</evidence>
<reference evidence="3" key="1">
    <citation type="submission" date="2023-05" db="EMBL/GenBank/DDBJ databases">
        <title>Nepenthes gracilis genome sequencing.</title>
        <authorList>
            <person name="Fukushima K."/>
        </authorList>
    </citation>
    <scope>NUCLEOTIDE SEQUENCE</scope>
    <source>
        <strain evidence="3">SING2019-196</strain>
    </source>
</reference>
<evidence type="ECO:0000256" key="1">
    <source>
        <dbReference type="SAM" id="MobiDB-lite"/>
    </source>
</evidence>
<accession>A0AAD3TJV2</accession>
<keyword evidence="2" id="KW-0472">Membrane</keyword>
<dbReference type="Proteomes" id="UP001279734">
    <property type="component" value="Unassembled WGS sequence"/>
</dbReference>
<feature type="region of interest" description="Disordered" evidence="1">
    <location>
        <begin position="1"/>
        <end position="25"/>
    </location>
</feature>
<keyword evidence="2" id="KW-1133">Transmembrane helix</keyword>
<organism evidence="3 4">
    <name type="scientific">Nepenthes gracilis</name>
    <name type="common">Slender pitcher plant</name>
    <dbReference type="NCBI Taxonomy" id="150966"/>
    <lineage>
        <taxon>Eukaryota</taxon>
        <taxon>Viridiplantae</taxon>
        <taxon>Streptophyta</taxon>
        <taxon>Embryophyta</taxon>
        <taxon>Tracheophyta</taxon>
        <taxon>Spermatophyta</taxon>
        <taxon>Magnoliopsida</taxon>
        <taxon>eudicotyledons</taxon>
        <taxon>Gunneridae</taxon>
        <taxon>Pentapetalae</taxon>
        <taxon>Caryophyllales</taxon>
        <taxon>Nepenthaceae</taxon>
        <taxon>Nepenthes</taxon>
    </lineage>
</organism>
<name>A0AAD3TJV2_NEPGR</name>